<dbReference type="CDD" id="cd05943">
    <property type="entry name" value="AACS"/>
    <property type="match status" value="1"/>
</dbReference>
<dbReference type="InterPro" id="IPR000873">
    <property type="entry name" value="AMP-dep_synth/lig_dom"/>
</dbReference>
<evidence type="ECO:0000256" key="1">
    <source>
        <dbReference type="ARBA" id="ARBA00006432"/>
    </source>
</evidence>
<evidence type="ECO:0000259" key="5">
    <source>
        <dbReference type="Pfam" id="PF00501"/>
    </source>
</evidence>
<dbReference type="AlphaFoldDB" id="A0A516H2Q2"/>
<dbReference type="NCBIfam" id="TIGR01217">
    <property type="entry name" value="ac_ac_CoA_syn"/>
    <property type="match status" value="1"/>
</dbReference>
<dbReference type="Gene3D" id="3.40.50.12780">
    <property type="entry name" value="N-terminal domain of ligase-like"/>
    <property type="match status" value="1"/>
</dbReference>
<keyword evidence="2 7" id="KW-0436">Ligase</keyword>
<dbReference type="InterPro" id="IPR045851">
    <property type="entry name" value="AMP-bd_C_sf"/>
</dbReference>
<accession>A0A516H2Q2</accession>
<dbReference type="KEGG" id="fer:FNB15_12620"/>
<protein>
    <submittedName>
        <fullName evidence="7">Acetoacetate--CoA ligase</fullName>
        <ecNumber evidence="7">6.2.1.16</ecNumber>
    </submittedName>
</protein>
<keyword evidence="8" id="KW-1185">Reference proteome</keyword>
<dbReference type="PANTHER" id="PTHR42921:SF1">
    <property type="entry name" value="ACETOACETYL-COA SYNTHETASE"/>
    <property type="match status" value="1"/>
</dbReference>
<dbReference type="Pfam" id="PF16177">
    <property type="entry name" value="ACAS_N"/>
    <property type="match status" value="1"/>
</dbReference>
<dbReference type="Pfam" id="PF00501">
    <property type="entry name" value="AMP-binding"/>
    <property type="match status" value="1"/>
</dbReference>
<sequence length="657" mass="72858">MTETAAPALLWTPTAERIERSKLHRFMTWLRKERGRDFEDYDSLWRWSVSDLEGFWAAVWDHFELKSYKPYDKVLAKREMPGAKWFTGAELNFVDQVFRHETAARPAILYSSETQPLKQVAWSGLREQVGAMAAHLRALGVKRGDRVVAYAPNTPETIVAFLAVASIGAIWSVCSPDMGLNAVLDRFRQIEPVALFAVPSSHYNGKHLDKGDVLAQLVAELPSVQNLILMPGETAHALPDRVSIARWADVIAKPADLKVEPVPFDHPLWVVYSSGTTGLPKPIVHGHGGVVIVIMLMTALHNDLGPDDVFHWYSSTGWIMWNAQVAGLLVGSTIAIYDGSPSWPDWNRLWQFVGETKTTFFGAGAAFYANCQKAGIEPRKMADLSALRTIGSTGSPLSEDSYAWIYDKLDKSVWLTSISGGTDFAGAFVAGCTLLPVYAGEMQVRCLGADIQSLDDQGKSLTDEVGELVCASPLPSMPLFLWNDPDGKRYHDSYFDMYPGVWRHGDWLRITPRGGAIIYGRSDATINRHGLRLGTSEIYRAVEELPEVLDSLIVDLEYLGRESYMPLFVVLRPGLTLDAALKDRINQAIRKAVSARFVPNDIFQVSDVPRTLSGKKLEVPVKKILLGQPVEKVSNPGTMANPGSLAWFVEFAKRRAA</sequence>
<dbReference type="EC" id="6.2.1.16" evidence="7"/>
<evidence type="ECO:0000256" key="2">
    <source>
        <dbReference type="ARBA" id="ARBA00022598"/>
    </source>
</evidence>
<keyword evidence="4" id="KW-0067">ATP-binding</keyword>
<proteinExistence type="inferred from homology"/>
<evidence type="ECO:0000256" key="4">
    <source>
        <dbReference type="ARBA" id="ARBA00022840"/>
    </source>
</evidence>
<gene>
    <name evidence="7" type="ORF">FNB15_12620</name>
</gene>
<dbReference type="EMBL" id="CP041636">
    <property type="protein sequence ID" value="QDO98061.1"/>
    <property type="molecule type" value="Genomic_DNA"/>
</dbReference>
<dbReference type="OrthoDB" id="4471305at2"/>
<comment type="similarity">
    <text evidence="1">Belongs to the ATP-dependent AMP-binding enzyme family.</text>
</comment>
<evidence type="ECO:0000313" key="7">
    <source>
        <dbReference type="EMBL" id="QDO98061.1"/>
    </source>
</evidence>
<dbReference type="SUPFAM" id="SSF56801">
    <property type="entry name" value="Acetyl-CoA synthetase-like"/>
    <property type="match status" value="1"/>
</dbReference>
<evidence type="ECO:0000256" key="3">
    <source>
        <dbReference type="ARBA" id="ARBA00022741"/>
    </source>
</evidence>
<dbReference type="PANTHER" id="PTHR42921">
    <property type="entry name" value="ACETOACETYL-COA SYNTHETASE"/>
    <property type="match status" value="1"/>
</dbReference>
<organism evidence="7 8">
    <name type="scientific">Ferrovibrio terrae</name>
    <dbReference type="NCBI Taxonomy" id="2594003"/>
    <lineage>
        <taxon>Bacteria</taxon>
        <taxon>Pseudomonadati</taxon>
        <taxon>Pseudomonadota</taxon>
        <taxon>Alphaproteobacteria</taxon>
        <taxon>Rhodospirillales</taxon>
        <taxon>Rhodospirillaceae</taxon>
        <taxon>Ferrovibrio</taxon>
    </lineage>
</organism>
<dbReference type="InterPro" id="IPR020845">
    <property type="entry name" value="AMP-binding_CS"/>
</dbReference>
<dbReference type="Gene3D" id="3.30.300.30">
    <property type="match status" value="1"/>
</dbReference>
<reference evidence="7 8" key="1">
    <citation type="submission" date="2019-07" db="EMBL/GenBank/DDBJ databases">
        <title>Genome sequencing for Ferrovibrio sp. K5.</title>
        <authorList>
            <person name="Park S.-J."/>
        </authorList>
    </citation>
    <scope>NUCLEOTIDE SEQUENCE [LARGE SCALE GENOMIC DNA]</scope>
    <source>
        <strain evidence="7 8">K5</strain>
    </source>
</reference>
<dbReference type="InterPro" id="IPR005914">
    <property type="entry name" value="Acac_CoA_synth"/>
</dbReference>
<feature type="domain" description="AMP-dependent synthetase/ligase" evidence="5">
    <location>
        <begin position="103"/>
        <end position="473"/>
    </location>
</feature>
<dbReference type="GO" id="GO:0030729">
    <property type="term" value="F:acetoacetate-CoA ligase activity"/>
    <property type="evidence" value="ECO:0007669"/>
    <property type="project" value="UniProtKB-EC"/>
</dbReference>
<evidence type="ECO:0000313" key="8">
    <source>
        <dbReference type="Proteomes" id="UP000317496"/>
    </source>
</evidence>
<dbReference type="GO" id="GO:0005524">
    <property type="term" value="F:ATP binding"/>
    <property type="evidence" value="ECO:0007669"/>
    <property type="project" value="UniProtKB-KW"/>
</dbReference>
<dbReference type="PROSITE" id="PS00455">
    <property type="entry name" value="AMP_BINDING"/>
    <property type="match status" value="1"/>
</dbReference>
<name>A0A516H2Q2_9PROT</name>
<dbReference type="InterPro" id="IPR032387">
    <property type="entry name" value="ACAS_N"/>
</dbReference>
<dbReference type="RefSeq" id="WP_144069042.1">
    <property type="nucleotide sequence ID" value="NZ_CP041636.1"/>
</dbReference>
<dbReference type="Proteomes" id="UP000317496">
    <property type="component" value="Chromosome"/>
</dbReference>
<dbReference type="InterPro" id="IPR042099">
    <property type="entry name" value="ANL_N_sf"/>
</dbReference>
<dbReference type="NCBIfam" id="NF002937">
    <property type="entry name" value="PRK03584.1"/>
    <property type="match status" value="1"/>
</dbReference>
<feature type="domain" description="Acetyl-coenzyme A synthetase N-terminal" evidence="6">
    <location>
        <begin position="41"/>
        <end position="94"/>
    </location>
</feature>
<keyword evidence="3" id="KW-0547">Nucleotide-binding</keyword>
<evidence type="ECO:0000259" key="6">
    <source>
        <dbReference type="Pfam" id="PF16177"/>
    </source>
</evidence>
<dbReference type="GO" id="GO:0006629">
    <property type="term" value="P:lipid metabolic process"/>
    <property type="evidence" value="ECO:0007669"/>
    <property type="project" value="InterPro"/>
</dbReference>